<accession>A0A087HCD8</accession>
<dbReference type="AlphaFoldDB" id="A0A087HCD8"/>
<reference evidence="2" key="1">
    <citation type="journal article" date="2015" name="Nat. Plants">
        <title>Genome expansion of Arabis alpina linked with retrotransposition and reduced symmetric DNA methylation.</title>
        <authorList>
            <person name="Willing E.M."/>
            <person name="Rawat V."/>
            <person name="Mandakova T."/>
            <person name="Maumus F."/>
            <person name="James G.V."/>
            <person name="Nordstroem K.J."/>
            <person name="Becker C."/>
            <person name="Warthmann N."/>
            <person name="Chica C."/>
            <person name="Szarzynska B."/>
            <person name="Zytnicki M."/>
            <person name="Albani M.C."/>
            <person name="Kiefer C."/>
            <person name="Bergonzi S."/>
            <person name="Castaings L."/>
            <person name="Mateos J.L."/>
            <person name="Berns M.C."/>
            <person name="Bujdoso N."/>
            <person name="Piofczyk T."/>
            <person name="de Lorenzo L."/>
            <person name="Barrero-Sicilia C."/>
            <person name="Mateos I."/>
            <person name="Piednoel M."/>
            <person name="Hagmann J."/>
            <person name="Chen-Min-Tao R."/>
            <person name="Iglesias-Fernandez R."/>
            <person name="Schuster S.C."/>
            <person name="Alonso-Blanco C."/>
            <person name="Roudier F."/>
            <person name="Carbonero P."/>
            <person name="Paz-Ares J."/>
            <person name="Davis S.J."/>
            <person name="Pecinka A."/>
            <person name="Quesneville H."/>
            <person name="Colot V."/>
            <person name="Lysak M.A."/>
            <person name="Weigel D."/>
            <person name="Coupland G."/>
            <person name="Schneeberger K."/>
        </authorList>
    </citation>
    <scope>NUCLEOTIDE SEQUENCE [LARGE SCALE GENOMIC DNA]</scope>
    <source>
        <strain evidence="2">cv. Pajares</strain>
    </source>
</reference>
<evidence type="ECO:0000313" key="2">
    <source>
        <dbReference type="Proteomes" id="UP000029120"/>
    </source>
</evidence>
<organism evidence="1 2">
    <name type="scientific">Arabis alpina</name>
    <name type="common">Alpine rock-cress</name>
    <dbReference type="NCBI Taxonomy" id="50452"/>
    <lineage>
        <taxon>Eukaryota</taxon>
        <taxon>Viridiplantae</taxon>
        <taxon>Streptophyta</taxon>
        <taxon>Embryophyta</taxon>
        <taxon>Tracheophyta</taxon>
        <taxon>Spermatophyta</taxon>
        <taxon>Magnoliopsida</taxon>
        <taxon>eudicotyledons</taxon>
        <taxon>Gunneridae</taxon>
        <taxon>Pentapetalae</taxon>
        <taxon>rosids</taxon>
        <taxon>malvids</taxon>
        <taxon>Brassicales</taxon>
        <taxon>Brassicaceae</taxon>
        <taxon>Arabideae</taxon>
        <taxon>Arabis</taxon>
    </lineage>
</organism>
<protein>
    <submittedName>
        <fullName evidence="1">Uncharacterized protein</fullName>
    </submittedName>
</protein>
<evidence type="ECO:0000313" key="1">
    <source>
        <dbReference type="EMBL" id="KFK39790.1"/>
    </source>
</evidence>
<dbReference type="EMBL" id="CM002871">
    <property type="protein sequence ID" value="KFK39790.1"/>
    <property type="molecule type" value="Genomic_DNA"/>
</dbReference>
<keyword evidence="2" id="KW-1185">Reference proteome</keyword>
<gene>
    <name evidence="1" type="ordered locus">AALP_Aa3g288500</name>
</gene>
<name>A0A087HCD8_ARAAL</name>
<dbReference type="Proteomes" id="UP000029120">
    <property type="component" value="Chromosome 3"/>
</dbReference>
<dbReference type="Gramene" id="KFK39790">
    <property type="protein sequence ID" value="KFK39790"/>
    <property type="gene ID" value="AALP_AA3G288500"/>
</dbReference>
<proteinExistence type="predicted"/>
<sequence length="58" mass="6723">MLELASIRLGVLMPVIVKRDKVSPTSKEIQSGMAELGKPWPRHRNFWLFSVKINHDKH</sequence>